<dbReference type="OrthoDB" id="5422613at2759"/>
<feature type="region of interest" description="Disordered" evidence="1">
    <location>
        <begin position="1"/>
        <end position="35"/>
    </location>
</feature>
<name>A0A8T9C3E5_9HELO</name>
<evidence type="ECO:0000313" key="2">
    <source>
        <dbReference type="EMBL" id="TVY75875.1"/>
    </source>
</evidence>
<dbReference type="Proteomes" id="UP000469558">
    <property type="component" value="Unassembled WGS sequence"/>
</dbReference>
<dbReference type="PANTHER" id="PTHR38167:SF1">
    <property type="entry name" value="C2H2-TYPE DOMAIN-CONTAINING PROTEIN"/>
    <property type="match status" value="1"/>
</dbReference>
<proteinExistence type="predicted"/>
<gene>
    <name evidence="2" type="ORF">LSUE1_G005614</name>
</gene>
<evidence type="ECO:0000313" key="3">
    <source>
        <dbReference type="Proteomes" id="UP000469558"/>
    </source>
</evidence>
<keyword evidence="3" id="KW-1185">Reference proteome</keyword>
<dbReference type="AlphaFoldDB" id="A0A8T9C3E5"/>
<sequence length="261" mass="29618">MSRIIDLTFDSSSDDDPNLSSAGMPPKQSAQRPKLPAALDLALRTLDPDRMREILIAECQTNATLNKKLQLALVIKGKDIVRYHADTNSEDAEESDEGEEEEEELLPIAHPDEDSTSRYTKCRNCAETFDLKRNARGDCVWHSEEKVVDHEGDFWDDHDVDFHGEYDDLKDDADYVAGFTYPCCDEPGDSDGCKRTKHKSAHNIIRQPQLPFLQKRKAEPPVWGQCSNCSSNFDYNANPRDACSYHTGRLPLHFKLQEIDT</sequence>
<reference evidence="2 3" key="1">
    <citation type="submission" date="2018-05" db="EMBL/GenBank/DDBJ databases">
        <title>Genome sequencing and assembly of the regulated plant pathogen Lachnellula willkommii and related sister species for the development of diagnostic species identification markers.</title>
        <authorList>
            <person name="Giroux E."/>
            <person name="Bilodeau G."/>
        </authorList>
    </citation>
    <scope>NUCLEOTIDE SEQUENCE [LARGE SCALE GENOMIC DNA]</scope>
    <source>
        <strain evidence="2 3">CBS 268.59</strain>
    </source>
</reference>
<evidence type="ECO:0008006" key="4">
    <source>
        <dbReference type="Google" id="ProtNLM"/>
    </source>
</evidence>
<feature type="region of interest" description="Disordered" evidence="1">
    <location>
        <begin position="87"/>
        <end position="117"/>
    </location>
</feature>
<feature type="compositionally biased region" description="Acidic residues" evidence="1">
    <location>
        <begin position="88"/>
        <end position="105"/>
    </location>
</feature>
<comment type="caution">
    <text evidence="2">The sequence shown here is derived from an EMBL/GenBank/DDBJ whole genome shotgun (WGS) entry which is preliminary data.</text>
</comment>
<accession>A0A8T9C3E5</accession>
<organism evidence="2 3">
    <name type="scientific">Lachnellula suecica</name>
    <dbReference type="NCBI Taxonomy" id="602035"/>
    <lineage>
        <taxon>Eukaryota</taxon>
        <taxon>Fungi</taxon>
        <taxon>Dikarya</taxon>
        <taxon>Ascomycota</taxon>
        <taxon>Pezizomycotina</taxon>
        <taxon>Leotiomycetes</taxon>
        <taxon>Helotiales</taxon>
        <taxon>Lachnaceae</taxon>
        <taxon>Lachnellula</taxon>
    </lineage>
</organism>
<dbReference type="EMBL" id="QGMK01000927">
    <property type="protein sequence ID" value="TVY75875.1"/>
    <property type="molecule type" value="Genomic_DNA"/>
</dbReference>
<evidence type="ECO:0000256" key="1">
    <source>
        <dbReference type="SAM" id="MobiDB-lite"/>
    </source>
</evidence>
<dbReference type="PANTHER" id="PTHR38167">
    <property type="entry name" value="C2H2-TYPE DOMAIN-CONTAINING PROTEIN"/>
    <property type="match status" value="1"/>
</dbReference>
<protein>
    <recommendedName>
        <fullName evidence="4">C2H2-type domain-containing protein</fullName>
    </recommendedName>
</protein>